<dbReference type="GO" id="GO:0006428">
    <property type="term" value="P:isoleucyl-tRNA aminoacylation"/>
    <property type="evidence" value="ECO:0007669"/>
    <property type="project" value="InterPro"/>
</dbReference>
<evidence type="ECO:0000256" key="6">
    <source>
        <dbReference type="ARBA" id="ARBA00022803"/>
    </source>
</evidence>
<dbReference type="SUPFAM" id="SSF50677">
    <property type="entry name" value="ValRS/IleRS/LeuRS editing domain"/>
    <property type="match status" value="1"/>
</dbReference>
<dbReference type="PROSITE" id="PS00636">
    <property type="entry name" value="DNAJ_1"/>
    <property type="match status" value="1"/>
</dbReference>
<dbReference type="SMART" id="SM00028">
    <property type="entry name" value="TPR"/>
    <property type="match status" value="7"/>
</dbReference>
<dbReference type="EMBL" id="BOLY01000002">
    <property type="protein sequence ID" value="GIZ39540.1"/>
    <property type="molecule type" value="Genomic_DNA"/>
</dbReference>
<keyword evidence="3" id="KW-0436">Ligase</keyword>
<dbReference type="SUPFAM" id="SSF46565">
    <property type="entry name" value="Chaperone J-domain"/>
    <property type="match status" value="1"/>
</dbReference>
<evidence type="ECO:0000256" key="4">
    <source>
        <dbReference type="ARBA" id="ARBA00022737"/>
    </source>
</evidence>
<keyword evidence="10" id="KW-0143">Chaperone</keyword>
<dbReference type="InterPro" id="IPR009008">
    <property type="entry name" value="Val/Leu/Ile-tRNA-synth_edit"/>
</dbReference>
<dbReference type="PROSITE" id="PS50293">
    <property type="entry name" value="TPR_REGION"/>
    <property type="match status" value="1"/>
</dbReference>
<accession>A0A9P3FEH8</accession>
<evidence type="ECO:0000313" key="15">
    <source>
        <dbReference type="EMBL" id="GIZ39540.1"/>
    </source>
</evidence>
<evidence type="ECO:0000256" key="11">
    <source>
        <dbReference type="ARBA" id="ARBA00032665"/>
    </source>
</evidence>
<gene>
    <name evidence="15" type="ORF">CKM354_000292100</name>
</gene>
<dbReference type="PRINTS" id="PR00625">
    <property type="entry name" value="JDOMAIN"/>
</dbReference>
<dbReference type="GO" id="GO:0004822">
    <property type="term" value="F:isoleucine-tRNA ligase activity"/>
    <property type="evidence" value="ECO:0007669"/>
    <property type="project" value="UniProtKB-EC"/>
</dbReference>
<dbReference type="SMART" id="SM00271">
    <property type="entry name" value="DnaJ"/>
    <property type="match status" value="1"/>
</dbReference>
<reference evidence="15 16" key="1">
    <citation type="submission" date="2021-01" db="EMBL/GenBank/DDBJ databases">
        <title>Cercospora kikuchii MAFF 305040 whole genome shotgun sequence.</title>
        <authorList>
            <person name="Kashiwa T."/>
            <person name="Suzuki T."/>
        </authorList>
    </citation>
    <scope>NUCLEOTIDE SEQUENCE [LARGE SCALE GENOMIC DNA]</scope>
    <source>
        <strain evidence="15 16">MAFF 305040</strain>
    </source>
</reference>
<dbReference type="GO" id="GO:0005739">
    <property type="term" value="C:mitochondrion"/>
    <property type="evidence" value="ECO:0007669"/>
    <property type="project" value="TreeGrafter"/>
</dbReference>
<name>A0A9P3FEH8_9PEZI</name>
<dbReference type="InterPro" id="IPR011990">
    <property type="entry name" value="TPR-like_helical_dom_sf"/>
</dbReference>
<sequence length="1729" mass="190219">MPPSSGARILDVARFPRNLDWAKTLALPRSQFPARPTPAQLEVYRARSSDDLYAWQRAHRPATVTRTNRSGDSSVVDNEFVLHDGPPYANGAVHMGHALNKILKDLMLRTELFRGKRVHYRPGWDCHGLPIELKALQQPTSDAGKAQKSKSAPKKEALAASEAASRMTASEIRSAASMLARQTIDAQKQSFRSWGVMGEWDTPYQTMSKDFEMRQLSVFREMVRKGLISRHHRPVHWSPSSRTALAEAELEYDDNHRTTAAFILMPIVRVPDVLRNDNSVDPTRLSALIWTTTPWTMPANKAVAVKDDIDYCLLEIGDQQGASNQTLVACDRVEHLRGFLPGTKITMIKVAIKGSDLANGNGTCFNIFTGQESPILHADFVTAASGTGLVHIAPGHGMDDYLLCQKHGIGPAFAPIDDGGKFTADVWPTAENGDRELLQGLFAPSKGVEAVLGVLRDCTPYLPAGRLSRCHDLVLASHSFTHKNPIDWRTKQPVLTRATAQWFADASAIKARALAALDNVRFIPESGKARLRSFVEGRSQWCISRQRAWGVPIPALYHVDTGVACITEDSINHIISTIDQRGSDAWFSDPLDDPAWLHASLEPGKWIRGRDTMDVWFDSGTSWTLLANRGPGMPVSDVYSEGSDQHRGWFQSSLLTAVALQNSDANPVAPFKTLATHGFTLDGEGKKMSKSLGNVVAPEDVLSGAFLQISRGKKHGKSQQQSSAQHGQKTSLGPDMLRLWVASSDFTRDVAISQTVLQSVQQALQKYRVTFKFLLGVLHDYPSLTPDNALLHSELGFSDQVVLARLSETSQAVFDAYDQYKFHAGTAEINKFINNDLSAFYFEIVKDRLYTGSTQVRRHTQTILVYVLRELTKMLGAVTPHLIEEVQAWLPTQMQPQLPLLAQTWDAAFQPHEVSRDFEAYQARGEVLLSTFKEVSSAVKIGQERARAAKVLGNGLACQVEIFAPSEVLKRSDGFAALQRELPAMLVVSEVQWKDSEAALATTSRDDSSAWCFEQPFEIVVNGAKVAGMVAVLPPQHEKCVRCWKYVAEEKDVPCSDCRQVLVDSHPELPSFFSKKKSTDPQTPPVEPTTSKSPARSPEKEKRGYFAKERDKDRLKRSSKSFSRTTPRRGSDEHPLNLPPDELRRLSALSAQKMSSSPRDSREGGVPVPSDPMETTPAPETPGAFPTTDAAETTNGTNGETHPGDDEQEQRPTPPPHKSQPSSPPRQEPRPEEAEAFKAEGNKYYKAGKYAAAIEEYGKAIEANPTSTYLSNRAAAYMAAGKYTEALEDCKRADELEPGNPKILHRQAKILTALGEPQAALDVYDRIDPPATAKDRQQAQAMQKYISEAHDNLNNSASGSMVLFALDQAEKSLGTTVQPPRKWRLMRGEAYLKMGTVNSLGDAQNVAMALLRGNNADPEALVLRGRALYGQGENDKAIQHFRQALSCDPDFKDAVKWLRLVQKLDKTKAEGNEHFKYGRYPQAVETYTSALDIDPSNKGTNSKLLNNRAMCYTKLKKWQDAINDCDAALKLDPSYIKASKTRAKALGASGDWEEAVRAFKNIAEQHPEEPGIAKEVRDAELELKKSKRKDYYKILGIEKDCSDTDIKKAYRKLAVVHHPDKNPDDPEAENRFKEIQEAHETLIDPQKRQRYDSGVDLMEDGGMGGGFPGGMGGMGGFGGGGVQIDPEVLFNMMGGGMGGGGGGGGFRFASGGGGPRGFPGGGQGFSPFG</sequence>
<feature type="compositionally biased region" description="Polar residues" evidence="13">
    <location>
        <begin position="1149"/>
        <end position="1158"/>
    </location>
</feature>
<feature type="domain" description="J" evidence="14">
    <location>
        <begin position="1590"/>
        <end position="1655"/>
    </location>
</feature>
<feature type="compositionally biased region" description="Basic and acidic residues" evidence="13">
    <location>
        <begin position="1097"/>
        <end position="1116"/>
    </location>
</feature>
<dbReference type="PROSITE" id="PS00178">
    <property type="entry name" value="AA_TRNA_LIGASE_I"/>
    <property type="match status" value="1"/>
</dbReference>
<proteinExistence type="inferred from homology"/>
<dbReference type="Pfam" id="PF08264">
    <property type="entry name" value="Anticodon_1"/>
    <property type="match status" value="1"/>
</dbReference>
<dbReference type="Gene3D" id="1.10.730.20">
    <property type="match status" value="1"/>
</dbReference>
<dbReference type="InterPro" id="IPR001623">
    <property type="entry name" value="DnaJ_domain"/>
</dbReference>
<dbReference type="GO" id="GO:0032543">
    <property type="term" value="P:mitochondrial translation"/>
    <property type="evidence" value="ECO:0007669"/>
    <property type="project" value="TreeGrafter"/>
</dbReference>
<dbReference type="Pfam" id="PF13432">
    <property type="entry name" value="TPR_16"/>
    <property type="match status" value="1"/>
</dbReference>
<dbReference type="RefSeq" id="XP_044654027.1">
    <property type="nucleotide sequence ID" value="XM_044798092.1"/>
</dbReference>
<feature type="compositionally biased region" description="Basic and acidic residues" evidence="13">
    <location>
        <begin position="1129"/>
        <end position="1145"/>
    </location>
</feature>
<evidence type="ECO:0000256" key="2">
    <source>
        <dbReference type="ARBA" id="ARBA00013165"/>
    </source>
</evidence>
<dbReference type="Gene3D" id="1.25.40.10">
    <property type="entry name" value="Tetratricopeptide repeat domain"/>
    <property type="match status" value="1"/>
</dbReference>
<dbReference type="GO" id="GO:0002161">
    <property type="term" value="F:aminoacyl-tRNA deacylase activity"/>
    <property type="evidence" value="ECO:0007669"/>
    <property type="project" value="InterPro"/>
</dbReference>
<organism evidence="15 16">
    <name type="scientific">Cercospora kikuchii</name>
    <dbReference type="NCBI Taxonomy" id="84275"/>
    <lineage>
        <taxon>Eukaryota</taxon>
        <taxon>Fungi</taxon>
        <taxon>Dikarya</taxon>
        <taxon>Ascomycota</taxon>
        <taxon>Pezizomycotina</taxon>
        <taxon>Dothideomycetes</taxon>
        <taxon>Dothideomycetidae</taxon>
        <taxon>Mycosphaerellales</taxon>
        <taxon>Mycosphaerellaceae</taxon>
        <taxon>Cercospora</taxon>
    </lineage>
</organism>
<comment type="similarity">
    <text evidence="1">Belongs to the class-I aminoacyl-tRNA synthetase family.</text>
</comment>
<dbReference type="Gene3D" id="3.40.50.620">
    <property type="entry name" value="HUPs"/>
    <property type="match status" value="2"/>
</dbReference>
<dbReference type="InterPro" id="IPR013105">
    <property type="entry name" value="TPR_2"/>
</dbReference>
<dbReference type="InterPro" id="IPR001412">
    <property type="entry name" value="aa-tRNA-synth_I_CS"/>
</dbReference>
<comment type="caution">
    <text evidence="15">The sequence shown here is derived from an EMBL/GenBank/DDBJ whole genome shotgun (WGS) entry which is preliminary data.</text>
</comment>
<dbReference type="InterPro" id="IPR014729">
    <property type="entry name" value="Rossmann-like_a/b/a_fold"/>
</dbReference>
<dbReference type="PROSITE" id="PS50005">
    <property type="entry name" value="TPR"/>
    <property type="match status" value="4"/>
</dbReference>
<evidence type="ECO:0000256" key="3">
    <source>
        <dbReference type="ARBA" id="ARBA00022598"/>
    </source>
</evidence>
<dbReference type="NCBIfam" id="TIGR00392">
    <property type="entry name" value="ileS"/>
    <property type="match status" value="1"/>
</dbReference>
<dbReference type="InterPro" id="IPR013155">
    <property type="entry name" value="M/V/L/I-tRNA-synth_anticd-bd"/>
</dbReference>
<keyword evidence="7" id="KW-0067">ATP-binding</keyword>
<dbReference type="Gene3D" id="3.90.740.10">
    <property type="entry name" value="Valyl/Leucyl/Isoleucyl-tRNA synthetase, editing domain"/>
    <property type="match status" value="1"/>
</dbReference>
<dbReference type="SUPFAM" id="SSF47323">
    <property type="entry name" value="Anticodon-binding domain of a subclass of class I aminoacyl-tRNA synthetases"/>
    <property type="match status" value="1"/>
</dbReference>
<dbReference type="FunFam" id="1.25.40.10:FF:000097">
    <property type="entry name" value="DnaJ homolog subfamily C member 7 homolog"/>
    <property type="match status" value="1"/>
</dbReference>
<evidence type="ECO:0000313" key="16">
    <source>
        <dbReference type="Proteomes" id="UP000825890"/>
    </source>
</evidence>
<dbReference type="Pfam" id="PF00515">
    <property type="entry name" value="TPR_1"/>
    <property type="match status" value="1"/>
</dbReference>
<dbReference type="Gene3D" id="1.10.287.110">
    <property type="entry name" value="DnaJ domain"/>
    <property type="match status" value="1"/>
</dbReference>
<evidence type="ECO:0000256" key="7">
    <source>
        <dbReference type="ARBA" id="ARBA00022840"/>
    </source>
</evidence>
<feature type="region of interest" description="Disordered" evidence="13">
    <location>
        <begin position="139"/>
        <end position="163"/>
    </location>
</feature>
<feature type="repeat" description="TPR" evidence="12">
    <location>
        <begin position="1502"/>
        <end position="1535"/>
    </location>
</feature>
<dbReference type="InterPro" id="IPR050081">
    <property type="entry name" value="Ile-tRNA_ligase"/>
</dbReference>
<feature type="repeat" description="TPR" evidence="12">
    <location>
        <begin position="1464"/>
        <end position="1497"/>
    </location>
</feature>
<evidence type="ECO:0000256" key="1">
    <source>
        <dbReference type="ARBA" id="ARBA00005594"/>
    </source>
</evidence>
<dbReference type="CDD" id="cd06257">
    <property type="entry name" value="DnaJ"/>
    <property type="match status" value="1"/>
</dbReference>
<protein>
    <recommendedName>
        <fullName evidence="2">isoleucine--tRNA ligase</fullName>
        <ecNumber evidence="2">6.1.1.5</ecNumber>
    </recommendedName>
    <alternativeName>
        <fullName evidence="11">Isoleucyl-tRNA synthetase</fullName>
    </alternativeName>
</protein>
<dbReference type="PROSITE" id="PS50076">
    <property type="entry name" value="DNAJ_2"/>
    <property type="match status" value="1"/>
</dbReference>
<keyword evidence="6 12" id="KW-0802">TPR repeat</keyword>
<dbReference type="Gene3D" id="1.10.10.830">
    <property type="entry name" value="Ile-tRNA synthetase CP2 domain-like"/>
    <property type="match status" value="1"/>
</dbReference>
<dbReference type="Pfam" id="PF00226">
    <property type="entry name" value="DnaJ"/>
    <property type="match status" value="1"/>
</dbReference>
<dbReference type="GO" id="GO:0000049">
    <property type="term" value="F:tRNA binding"/>
    <property type="evidence" value="ECO:0007669"/>
    <property type="project" value="InterPro"/>
</dbReference>
<dbReference type="PANTHER" id="PTHR42765:SF1">
    <property type="entry name" value="ISOLEUCINE--TRNA LIGASE, MITOCHONDRIAL"/>
    <property type="match status" value="1"/>
</dbReference>
<evidence type="ECO:0000256" key="13">
    <source>
        <dbReference type="SAM" id="MobiDB-lite"/>
    </source>
</evidence>
<dbReference type="InterPro" id="IPR033708">
    <property type="entry name" value="Anticodon_Ile_BEm"/>
</dbReference>
<feature type="compositionally biased region" description="Polar residues" evidence="13">
    <location>
        <begin position="1190"/>
        <end position="1200"/>
    </location>
</feature>
<dbReference type="InterPro" id="IPR018253">
    <property type="entry name" value="DnaJ_domain_CS"/>
</dbReference>
<evidence type="ECO:0000256" key="10">
    <source>
        <dbReference type="ARBA" id="ARBA00023186"/>
    </source>
</evidence>
<dbReference type="CDD" id="cd07960">
    <property type="entry name" value="Anticodon_Ia_Ile_BEm"/>
    <property type="match status" value="1"/>
</dbReference>
<dbReference type="SUPFAM" id="SSF48452">
    <property type="entry name" value="TPR-like"/>
    <property type="match status" value="1"/>
</dbReference>
<dbReference type="Pfam" id="PF07719">
    <property type="entry name" value="TPR_2"/>
    <property type="match status" value="1"/>
</dbReference>
<keyword evidence="4" id="KW-0677">Repeat</keyword>
<feature type="region of interest" description="Disordered" evidence="13">
    <location>
        <begin position="1070"/>
        <end position="1233"/>
    </location>
</feature>
<dbReference type="PANTHER" id="PTHR42765">
    <property type="entry name" value="SOLEUCYL-TRNA SYNTHETASE"/>
    <property type="match status" value="1"/>
</dbReference>
<dbReference type="EC" id="6.1.1.5" evidence="2"/>
<dbReference type="InterPro" id="IPR019734">
    <property type="entry name" value="TPR_rpt"/>
</dbReference>
<dbReference type="Proteomes" id="UP000825890">
    <property type="component" value="Unassembled WGS sequence"/>
</dbReference>
<keyword evidence="16" id="KW-1185">Reference proteome</keyword>
<dbReference type="PRINTS" id="PR00984">
    <property type="entry name" value="TRNASYNTHILE"/>
</dbReference>
<evidence type="ECO:0000256" key="5">
    <source>
        <dbReference type="ARBA" id="ARBA00022741"/>
    </source>
</evidence>
<evidence type="ECO:0000256" key="8">
    <source>
        <dbReference type="ARBA" id="ARBA00022917"/>
    </source>
</evidence>
<keyword evidence="5" id="KW-0547">Nucleotide-binding</keyword>
<dbReference type="InterPro" id="IPR002300">
    <property type="entry name" value="aa-tRNA-synth_Ia"/>
</dbReference>
<dbReference type="InterPro" id="IPR009080">
    <property type="entry name" value="tRNAsynth_Ia_anticodon-bd"/>
</dbReference>
<evidence type="ECO:0000256" key="9">
    <source>
        <dbReference type="ARBA" id="ARBA00023146"/>
    </source>
</evidence>
<dbReference type="FunFam" id="1.10.287.110:FF:000055">
    <property type="entry name" value="DnaJ subfamily C member 7"/>
    <property type="match status" value="1"/>
</dbReference>
<dbReference type="GO" id="GO:0005524">
    <property type="term" value="F:ATP binding"/>
    <property type="evidence" value="ECO:0007669"/>
    <property type="project" value="UniProtKB-KW"/>
</dbReference>
<dbReference type="Pfam" id="PF00133">
    <property type="entry name" value="tRNA-synt_1"/>
    <property type="match status" value="1"/>
</dbReference>
<dbReference type="InterPro" id="IPR036869">
    <property type="entry name" value="J_dom_sf"/>
</dbReference>
<keyword evidence="8" id="KW-0648">Protein biosynthesis</keyword>
<dbReference type="OrthoDB" id="10264412at2759"/>
<evidence type="ECO:0000259" key="14">
    <source>
        <dbReference type="PROSITE" id="PS50076"/>
    </source>
</evidence>
<feature type="compositionally biased region" description="Pro residues" evidence="13">
    <location>
        <begin position="1212"/>
        <end position="1226"/>
    </location>
</feature>
<dbReference type="InterPro" id="IPR002301">
    <property type="entry name" value="Ile-tRNA-ligase"/>
</dbReference>
<feature type="repeat" description="TPR" evidence="12">
    <location>
        <begin position="1418"/>
        <end position="1451"/>
    </location>
</feature>
<feature type="repeat" description="TPR" evidence="12">
    <location>
        <begin position="1234"/>
        <end position="1267"/>
    </location>
</feature>
<keyword evidence="9" id="KW-0030">Aminoacyl-tRNA synthetase</keyword>
<dbReference type="SUPFAM" id="SSF52374">
    <property type="entry name" value="Nucleotidylyl transferase"/>
    <property type="match status" value="1"/>
</dbReference>
<evidence type="ECO:0000256" key="12">
    <source>
        <dbReference type="PROSITE-ProRule" id="PRU00339"/>
    </source>
</evidence>
<dbReference type="GeneID" id="68288496"/>